<gene>
    <name evidence="2" type="ORF">P43SY_001573</name>
</gene>
<reference evidence="2" key="1">
    <citation type="submission" date="2021-12" db="EMBL/GenBank/DDBJ databases">
        <title>Prjna785345.</title>
        <authorList>
            <person name="Rujirawat T."/>
            <person name="Krajaejun T."/>
        </authorList>
    </citation>
    <scope>NUCLEOTIDE SEQUENCE</scope>
    <source>
        <strain evidence="2">Pi057C3</strain>
    </source>
</reference>
<dbReference type="AlphaFoldDB" id="A0AAD5Q851"/>
<feature type="region of interest" description="Disordered" evidence="1">
    <location>
        <begin position="116"/>
        <end position="139"/>
    </location>
</feature>
<dbReference type="Proteomes" id="UP001209570">
    <property type="component" value="Unassembled WGS sequence"/>
</dbReference>
<protein>
    <submittedName>
        <fullName evidence="2">Uncharacterized protein</fullName>
    </submittedName>
</protein>
<accession>A0AAD5Q851</accession>
<feature type="region of interest" description="Disordered" evidence="1">
    <location>
        <begin position="1"/>
        <end position="91"/>
    </location>
</feature>
<evidence type="ECO:0000313" key="2">
    <source>
        <dbReference type="EMBL" id="KAJ0403465.1"/>
    </source>
</evidence>
<evidence type="ECO:0000313" key="3">
    <source>
        <dbReference type="Proteomes" id="UP001209570"/>
    </source>
</evidence>
<feature type="compositionally biased region" description="Polar residues" evidence="1">
    <location>
        <begin position="1"/>
        <end position="14"/>
    </location>
</feature>
<comment type="caution">
    <text evidence="2">The sequence shown here is derived from an EMBL/GenBank/DDBJ whole genome shotgun (WGS) entry which is preliminary data.</text>
</comment>
<sequence length="182" mass="20267">MSTAVSMHSPNASFGSRRGQMSPAFRTLHAVAIRQRQRDVDRMRELARSDEFSDDESDGVDSDEEDDDGEDDGDDDDEDVGREERDAAEADLDALQRRQMNHYMASPARRMLVQMQLSSQQRHALSSPRDSERSDSEIEDTVLLPFIRPVVMQPVTSSETGSPKVSRCAVCVTLDGSSEITS</sequence>
<feature type="compositionally biased region" description="Acidic residues" evidence="1">
    <location>
        <begin position="52"/>
        <end position="81"/>
    </location>
</feature>
<name>A0AAD5Q851_PYTIN</name>
<proteinExistence type="predicted"/>
<keyword evidence="3" id="KW-1185">Reference proteome</keyword>
<evidence type="ECO:0000256" key="1">
    <source>
        <dbReference type="SAM" id="MobiDB-lite"/>
    </source>
</evidence>
<organism evidence="2 3">
    <name type="scientific">Pythium insidiosum</name>
    <name type="common">Pythiosis disease agent</name>
    <dbReference type="NCBI Taxonomy" id="114742"/>
    <lineage>
        <taxon>Eukaryota</taxon>
        <taxon>Sar</taxon>
        <taxon>Stramenopiles</taxon>
        <taxon>Oomycota</taxon>
        <taxon>Peronosporomycetes</taxon>
        <taxon>Pythiales</taxon>
        <taxon>Pythiaceae</taxon>
        <taxon>Pythium</taxon>
    </lineage>
</organism>
<dbReference type="EMBL" id="JAKCXM010000081">
    <property type="protein sequence ID" value="KAJ0403465.1"/>
    <property type="molecule type" value="Genomic_DNA"/>
</dbReference>
<feature type="compositionally biased region" description="Basic and acidic residues" evidence="1">
    <location>
        <begin position="36"/>
        <end position="51"/>
    </location>
</feature>